<dbReference type="EMBL" id="STFF01000003">
    <property type="protein sequence ID" value="THU39718.1"/>
    <property type="molecule type" value="Genomic_DNA"/>
</dbReference>
<evidence type="ECO:0000259" key="3">
    <source>
        <dbReference type="Pfam" id="PF02581"/>
    </source>
</evidence>
<dbReference type="SUPFAM" id="SSF51391">
    <property type="entry name" value="Thiamin phosphate synthase"/>
    <property type="match status" value="1"/>
</dbReference>
<sequence length="210" mass="23787">MFSLIVISHPVMFPGEAAIIQQLFVEGLEYFHLRKPEADEQAMQQLLDAIPAAFHHRIALHGFHHLAAAYGIRRLHFTEQYRSMTNETTWKQLKDKGYSLSTSVHDLQTIQSLSSFFSYTFFSPVFDSISKRQYQGMAGDDFYLHDEQKSVPVIALGGINGENIRKVAAMNFDGAAVLGTIWNEPANAIENYKLIQDQVKASLPEKETHL</sequence>
<reference evidence="4 5" key="1">
    <citation type="submission" date="2019-04" db="EMBL/GenBank/DDBJ databases">
        <title>Niastella caeni sp. nov., isolated from activated sludge.</title>
        <authorList>
            <person name="Sheng M."/>
        </authorList>
    </citation>
    <scope>NUCLEOTIDE SEQUENCE [LARGE SCALE GENOMIC DNA]</scope>
    <source>
        <strain evidence="4 5">HX-2-15</strain>
    </source>
</reference>
<evidence type="ECO:0000256" key="2">
    <source>
        <dbReference type="ARBA" id="ARBA00022977"/>
    </source>
</evidence>
<feature type="domain" description="Thiamine phosphate synthase/TenI" evidence="3">
    <location>
        <begin position="17"/>
        <end position="181"/>
    </location>
</feature>
<evidence type="ECO:0000313" key="4">
    <source>
        <dbReference type="EMBL" id="THU39718.1"/>
    </source>
</evidence>
<accession>A0A4S8HVK6</accession>
<gene>
    <name evidence="4" type="ORF">FAM09_14575</name>
</gene>
<dbReference type="GO" id="GO:0009228">
    <property type="term" value="P:thiamine biosynthetic process"/>
    <property type="evidence" value="ECO:0007669"/>
    <property type="project" value="UniProtKB-KW"/>
</dbReference>
<dbReference type="InterPro" id="IPR036206">
    <property type="entry name" value="ThiamineP_synth_sf"/>
</dbReference>
<dbReference type="OrthoDB" id="194683at2"/>
<dbReference type="GO" id="GO:0004789">
    <property type="term" value="F:thiamine-phosphate diphosphorylase activity"/>
    <property type="evidence" value="ECO:0007669"/>
    <property type="project" value="TreeGrafter"/>
</dbReference>
<evidence type="ECO:0000256" key="1">
    <source>
        <dbReference type="ARBA" id="ARBA00004948"/>
    </source>
</evidence>
<dbReference type="PANTHER" id="PTHR20857:SF15">
    <property type="entry name" value="THIAMINE-PHOSPHATE SYNTHASE"/>
    <property type="match status" value="1"/>
</dbReference>
<dbReference type="InterPro" id="IPR022998">
    <property type="entry name" value="ThiamineP_synth_TenI"/>
</dbReference>
<protein>
    <submittedName>
        <fullName evidence="4">Thiamine phosphate synthase</fullName>
    </submittedName>
</protein>
<dbReference type="RefSeq" id="WP_136577850.1">
    <property type="nucleotide sequence ID" value="NZ_STFF01000003.1"/>
</dbReference>
<dbReference type="Pfam" id="PF02581">
    <property type="entry name" value="TMP-TENI"/>
    <property type="match status" value="1"/>
</dbReference>
<dbReference type="AlphaFoldDB" id="A0A4S8HVK6"/>
<organism evidence="4 5">
    <name type="scientific">Niastella caeni</name>
    <dbReference type="NCBI Taxonomy" id="2569763"/>
    <lineage>
        <taxon>Bacteria</taxon>
        <taxon>Pseudomonadati</taxon>
        <taxon>Bacteroidota</taxon>
        <taxon>Chitinophagia</taxon>
        <taxon>Chitinophagales</taxon>
        <taxon>Chitinophagaceae</taxon>
        <taxon>Niastella</taxon>
    </lineage>
</organism>
<evidence type="ECO:0000313" key="5">
    <source>
        <dbReference type="Proteomes" id="UP000306918"/>
    </source>
</evidence>
<dbReference type="Gene3D" id="3.20.20.70">
    <property type="entry name" value="Aldolase class I"/>
    <property type="match status" value="1"/>
</dbReference>
<name>A0A4S8HVK6_9BACT</name>
<dbReference type="InterPro" id="IPR013785">
    <property type="entry name" value="Aldolase_TIM"/>
</dbReference>
<dbReference type="PANTHER" id="PTHR20857">
    <property type="entry name" value="THIAMINE-PHOSPHATE PYROPHOSPHORYLASE"/>
    <property type="match status" value="1"/>
</dbReference>
<dbReference type="CDD" id="cd00564">
    <property type="entry name" value="TMP_TenI"/>
    <property type="match status" value="1"/>
</dbReference>
<keyword evidence="2" id="KW-0784">Thiamine biosynthesis</keyword>
<keyword evidence="5" id="KW-1185">Reference proteome</keyword>
<dbReference type="Proteomes" id="UP000306918">
    <property type="component" value="Unassembled WGS sequence"/>
</dbReference>
<comment type="caution">
    <text evidence="4">The sequence shown here is derived from an EMBL/GenBank/DDBJ whole genome shotgun (WGS) entry which is preliminary data.</text>
</comment>
<dbReference type="GO" id="GO:0005737">
    <property type="term" value="C:cytoplasm"/>
    <property type="evidence" value="ECO:0007669"/>
    <property type="project" value="TreeGrafter"/>
</dbReference>
<comment type="pathway">
    <text evidence="1">Cofactor biosynthesis; thiamine diphosphate biosynthesis.</text>
</comment>
<proteinExistence type="predicted"/>